<evidence type="ECO:0000313" key="8">
    <source>
        <dbReference type="EMBL" id="ANN18590.1"/>
    </source>
</evidence>
<reference evidence="8 9" key="1">
    <citation type="journal article" date="2015" name="Genome Announc.">
        <title>Draft Genome Sequence of Norvancomycin-Producing Strain Amycolatopsis orientalis CPCC200066.</title>
        <authorList>
            <person name="Lei X."/>
            <person name="Yuan F."/>
            <person name="Shi Y."/>
            <person name="Li X."/>
            <person name="Wang L."/>
            <person name="Hong B."/>
        </authorList>
    </citation>
    <scope>NUCLEOTIDE SEQUENCE [LARGE SCALE GENOMIC DNA]</scope>
    <source>
        <strain evidence="8 9">B-37</strain>
    </source>
</reference>
<dbReference type="EMBL" id="CP016174">
    <property type="protein sequence ID" value="ANN18590.1"/>
    <property type="molecule type" value="Genomic_DNA"/>
</dbReference>
<evidence type="ECO:0000256" key="7">
    <source>
        <dbReference type="ARBA" id="ARBA00038093"/>
    </source>
</evidence>
<keyword evidence="4" id="KW-0479">Metal-binding</keyword>
<proteinExistence type="inferred from homology"/>
<gene>
    <name evidence="8" type="ORF">SD37_25150</name>
</gene>
<name>A0A193C2H5_AMYOR</name>
<dbReference type="GO" id="GO:0004518">
    <property type="term" value="F:nuclease activity"/>
    <property type="evidence" value="ECO:0007669"/>
    <property type="project" value="UniProtKB-KW"/>
</dbReference>
<evidence type="ECO:0000256" key="2">
    <source>
        <dbReference type="ARBA" id="ARBA00022649"/>
    </source>
</evidence>
<comment type="cofactor">
    <cofactor evidence="1">
        <name>Mg(2+)</name>
        <dbReference type="ChEBI" id="CHEBI:18420"/>
    </cofactor>
</comment>
<evidence type="ECO:0000256" key="4">
    <source>
        <dbReference type="ARBA" id="ARBA00022723"/>
    </source>
</evidence>
<evidence type="ECO:0000256" key="5">
    <source>
        <dbReference type="ARBA" id="ARBA00022801"/>
    </source>
</evidence>
<dbReference type="GO" id="GO:0016787">
    <property type="term" value="F:hydrolase activity"/>
    <property type="evidence" value="ECO:0007669"/>
    <property type="project" value="UniProtKB-KW"/>
</dbReference>
<evidence type="ECO:0000313" key="9">
    <source>
        <dbReference type="Proteomes" id="UP000093695"/>
    </source>
</evidence>
<dbReference type="PANTHER" id="PTHR33653">
    <property type="entry name" value="RIBONUCLEASE VAPC2"/>
    <property type="match status" value="1"/>
</dbReference>
<dbReference type="Gene3D" id="3.40.50.1010">
    <property type="entry name" value="5'-nuclease"/>
    <property type="match status" value="1"/>
</dbReference>
<dbReference type="AlphaFoldDB" id="A0A193C2H5"/>
<dbReference type="InterPro" id="IPR050556">
    <property type="entry name" value="Type_II_TA_system_RNase"/>
</dbReference>
<dbReference type="Proteomes" id="UP000093695">
    <property type="component" value="Chromosome"/>
</dbReference>
<dbReference type="RefSeq" id="WP_044851996.1">
    <property type="nucleotide sequence ID" value="NZ_CP016174.1"/>
</dbReference>
<accession>A0A193C2H5</accession>
<dbReference type="SUPFAM" id="SSF88723">
    <property type="entry name" value="PIN domain-like"/>
    <property type="match status" value="1"/>
</dbReference>
<dbReference type="PANTHER" id="PTHR33653:SF1">
    <property type="entry name" value="RIBONUCLEASE VAPC2"/>
    <property type="match status" value="1"/>
</dbReference>
<organism evidence="8 9">
    <name type="scientific">Amycolatopsis orientalis</name>
    <name type="common">Nocardia orientalis</name>
    <dbReference type="NCBI Taxonomy" id="31958"/>
    <lineage>
        <taxon>Bacteria</taxon>
        <taxon>Bacillati</taxon>
        <taxon>Actinomycetota</taxon>
        <taxon>Actinomycetes</taxon>
        <taxon>Pseudonocardiales</taxon>
        <taxon>Pseudonocardiaceae</taxon>
        <taxon>Amycolatopsis</taxon>
    </lineage>
</organism>
<dbReference type="KEGG" id="aori:SD37_25150"/>
<comment type="similarity">
    <text evidence="7">Belongs to the PINc/VapC protein family.</text>
</comment>
<dbReference type="STRING" id="31958.SD37_25150"/>
<keyword evidence="3" id="KW-0540">Nuclease</keyword>
<keyword evidence="9" id="KW-1185">Reference proteome</keyword>
<keyword evidence="2" id="KW-1277">Toxin-antitoxin system</keyword>
<evidence type="ECO:0000256" key="3">
    <source>
        <dbReference type="ARBA" id="ARBA00022722"/>
    </source>
</evidence>
<keyword evidence="6" id="KW-0460">Magnesium</keyword>
<protein>
    <submittedName>
        <fullName evidence="8">Twitching motility protein PilT</fullName>
    </submittedName>
</protein>
<keyword evidence="5" id="KW-0378">Hydrolase</keyword>
<dbReference type="CDD" id="cd18732">
    <property type="entry name" value="PIN_MtVapC4-C5_like"/>
    <property type="match status" value="1"/>
</dbReference>
<evidence type="ECO:0000256" key="6">
    <source>
        <dbReference type="ARBA" id="ARBA00022842"/>
    </source>
</evidence>
<dbReference type="GO" id="GO:0046872">
    <property type="term" value="F:metal ion binding"/>
    <property type="evidence" value="ECO:0007669"/>
    <property type="project" value="UniProtKB-KW"/>
</dbReference>
<sequence length="134" mass="14243">MAERHEAGVLDTCTYIDLGLLEPAVLPKIPELTAVTMAELHQGVAMAKDAAVRAARTEKLGAAIVDFAPLPFDGDAAARYGTLVALVLAGKRDPRPRRMDLMIAAIASSRALPLYTRNADDFKGLGNMVEVVAV</sequence>
<evidence type="ECO:0000256" key="1">
    <source>
        <dbReference type="ARBA" id="ARBA00001946"/>
    </source>
</evidence>
<dbReference type="InterPro" id="IPR029060">
    <property type="entry name" value="PIN-like_dom_sf"/>
</dbReference>